<dbReference type="Gene3D" id="1.20.1250.20">
    <property type="entry name" value="MFS general substrate transporter like domains"/>
    <property type="match status" value="1"/>
</dbReference>
<comment type="caution">
    <text evidence="11">The sequence shown here is derived from an EMBL/GenBank/DDBJ whole genome shotgun (WGS) entry which is preliminary data.</text>
</comment>
<dbReference type="AlphaFoldDB" id="A0A2N8TNS7"/>
<dbReference type="Pfam" id="PF03358">
    <property type="entry name" value="FMN_red"/>
    <property type="match status" value="1"/>
</dbReference>
<evidence type="ECO:0000256" key="7">
    <source>
        <dbReference type="ARBA" id="ARBA00023251"/>
    </source>
</evidence>
<feature type="transmembrane region" description="Helical" evidence="9">
    <location>
        <begin position="301"/>
        <end position="320"/>
    </location>
</feature>
<evidence type="ECO:0000256" key="2">
    <source>
        <dbReference type="ARBA" id="ARBA00022448"/>
    </source>
</evidence>
<keyword evidence="7" id="KW-0046">Antibiotic resistance</keyword>
<dbReference type="Proteomes" id="UP000235943">
    <property type="component" value="Unassembled WGS sequence"/>
</dbReference>
<dbReference type="PANTHER" id="PTHR42718:SF47">
    <property type="entry name" value="METHYL VIOLOGEN RESISTANCE PROTEIN SMVA"/>
    <property type="match status" value="1"/>
</dbReference>
<dbReference type="Gene3D" id="1.20.1720.10">
    <property type="entry name" value="Multidrug resistance protein D"/>
    <property type="match status" value="1"/>
</dbReference>
<evidence type="ECO:0000313" key="11">
    <source>
        <dbReference type="EMBL" id="PNG20677.1"/>
    </source>
</evidence>
<reference evidence="11 12" key="1">
    <citation type="submission" date="2018-01" db="EMBL/GenBank/DDBJ databases">
        <title>Draft genome sequence of Streptomyces sp. 13K301.</title>
        <authorList>
            <person name="Sahin N."/>
            <person name="Saygin H."/>
            <person name="Ay H."/>
        </authorList>
    </citation>
    <scope>NUCLEOTIDE SEQUENCE [LARGE SCALE GENOMIC DNA]</scope>
    <source>
        <strain evidence="11 12">13K301</strain>
    </source>
</reference>
<organism evidence="11 12">
    <name type="scientific">Streptomyces cahuitamycinicus</name>
    <dbReference type="NCBI Taxonomy" id="2070367"/>
    <lineage>
        <taxon>Bacteria</taxon>
        <taxon>Bacillati</taxon>
        <taxon>Actinomycetota</taxon>
        <taxon>Actinomycetes</taxon>
        <taxon>Kitasatosporales</taxon>
        <taxon>Streptomycetaceae</taxon>
        <taxon>Streptomyces</taxon>
    </lineage>
</organism>
<evidence type="ECO:0000256" key="6">
    <source>
        <dbReference type="ARBA" id="ARBA00023136"/>
    </source>
</evidence>
<feature type="transmembrane region" description="Helical" evidence="9">
    <location>
        <begin position="386"/>
        <end position="409"/>
    </location>
</feature>
<evidence type="ECO:0000259" key="10">
    <source>
        <dbReference type="PROSITE" id="PS50850"/>
    </source>
</evidence>
<feature type="transmembrane region" description="Helical" evidence="9">
    <location>
        <begin position="446"/>
        <end position="467"/>
    </location>
</feature>
<evidence type="ECO:0000256" key="3">
    <source>
        <dbReference type="ARBA" id="ARBA00022475"/>
    </source>
</evidence>
<evidence type="ECO:0000256" key="5">
    <source>
        <dbReference type="ARBA" id="ARBA00022989"/>
    </source>
</evidence>
<comment type="subcellular location">
    <subcellularLocation>
        <location evidence="1">Cell membrane</location>
        <topology evidence="1">Multi-pass membrane protein</topology>
    </subcellularLocation>
</comment>
<dbReference type="PROSITE" id="PS50850">
    <property type="entry name" value="MFS"/>
    <property type="match status" value="1"/>
</dbReference>
<feature type="transmembrane region" description="Helical" evidence="9">
    <location>
        <begin position="270"/>
        <end position="289"/>
    </location>
</feature>
<feature type="transmembrane region" description="Helical" evidence="9">
    <location>
        <begin position="578"/>
        <end position="604"/>
    </location>
</feature>
<dbReference type="SUPFAM" id="SSF103473">
    <property type="entry name" value="MFS general substrate transporter"/>
    <property type="match status" value="1"/>
</dbReference>
<dbReference type="OrthoDB" id="9781469at2"/>
<keyword evidence="12" id="KW-1185">Reference proteome</keyword>
<keyword evidence="2" id="KW-0813">Transport</keyword>
<dbReference type="Pfam" id="PF07690">
    <property type="entry name" value="MFS_1"/>
    <property type="match status" value="1"/>
</dbReference>
<feature type="transmembrane region" description="Helical" evidence="9">
    <location>
        <begin position="421"/>
        <end position="440"/>
    </location>
</feature>
<dbReference type="RefSeq" id="WP_102910260.1">
    <property type="nucleotide sequence ID" value="NZ_POUC01000129.1"/>
</dbReference>
<evidence type="ECO:0000256" key="4">
    <source>
        <dbReference type="ARBA" id="ARBA00022692"/>
    </source>
</evidence>
<keyword evidence="5 9" id="KW-1133">Transmembrane helix</keyword>
<keyword evidence="3" id="KW-1003">Cell membrane</keyword>
<evidence type="ECO:0000256" key="1">
    <source>
        <dbReference type="ARBA" id="ARBA00004651"/>
    </source>
</evidence>
<dbReference type="GO" id="GO:0016491">
    <property type="term" value="F:oxidoreductase activity"/>
    <property type="evidence" value="ECO:0007669"/>
    <property type="project" value="InterPro"/>
</dbReference>
<feature type="region of interest" description="Disordered" evidence="8">
    <location>
        <begin position="203"/>
        <end position="223"/>
    </location>
</feature>
<protein>
    <submittedName>
        <fullName evidence="11">MFS transporter</fullName>
    </submittedName>
</protein>
<keyword evidence="6 9" id="KW-0472">Membrane</keyword>
<keyword evidence="4 9" id="KW-0812">Transmembrane</keyword>
<feature type="transmembrane region" description="Helical" evidence="9">
    <location>
        <begin position="696"/>
        <end position="716"/>
    </location>
</feature>
<dbReference type="CDD" id="cd17321">
    <property type="entry name" value="MFS_MMR_MDR_like"/>
    <property type="match status" value="1"/>
</dbReference>
<feature type="transmembrane region" description="Helical" evidence="9">
    <location>
        <begin position="488"/>
        <end position="513"/>
    </location>
</feature>
<dbReference type="EMBL" id="POUC01000129">
    <property type="protein sequence ID" value="PNG20677.1"/>
    <property type="molecule type" value="Genomic_DNA"/>
</dbReference>
<dbReference type="PANTHER" id="PTHR42718">
    <property type="entry name" value="MAJOR FACILITATOR SUPERFAMILY MULTIDRUG TRANSPORTER MFSC"/>
    <property type="match status" value="1"/>
</dbReference>
<dbReference type="InterPro" id="IPR020846">
    <property type="entry name" value="MFS_dom"/>
</dbReference>
<feature type="transmembrane region" description="Helical" evidence="9">
    <location>
        <begin position="552"/>
        <end position="572"/>
    </location>
</feature>
<accession>A0A2N8TNS7</accession>
<dbReference type="SUPFAM" id="SSF52218">
    <property type="entry name" value="Flavoproteins"/>
    <property type="match status" value="1"/>
</dbReference>
<evidence type="ECO:0000313" key="12">
    <source>
        <dbReference type="Proteomes" id="UP000235943"/>
    </source>
</evidence>
<sequence length="735" mass="77491">MPEPTLRVSVIIGSVRNGRFGPTAARWIADEAARREDLAVDVIDLATAWLPEVLPADEHAERPAAVQDLAPWLSRADAFIIVTPEYNHSFPASLKNAIDWYVDEWKAKPVGFVSYGGITGGLRAVAHLRDVFPGLHSVTVRDSVAFPEYRTRFDDEGRPVNATECETAAKTMLDQLTWWGRTLRDARAVRPLSRLRLPSPFPWSAPHRPDPGRTPMSSHVSPAAPAKAGTREWLGLAVLALPTLLLALDQSVLFLALPHLAESLHPTGTQTLWIMDIYGFMIAGFLVTMGTLGDRIGRRKLLLIGAALVGATSLLAAYSTSAEMLIATRALLGVAAATLMPSTLALISNMFQDPGQRGRAIAVWASCFMGGTALGPMIGGVMLDQFWWGSVFLLGVPVMIILLVAGPVLLPEYRDPDGGRLDLVSVALSLATILPIIFGLKEIARYGWQPLSLLVIAAGVAVGAVFVRRQTRLAHPLLDLRLFRSGAFTSSLLVLMLAMATMGGSYLFITGFLQMVEGLSPTAAGMWMVPSALASIVAALIAPGLTKRLPMGVVIGSGLALTTVGYLLVAFVDPVGGLPLLITGFVIAFFGTGPIGALGTNLVVSSAPPEKGGSAASLSETSGEFGVSLGVAAFGSLGTALYRGDITVPQGVPAEQAETVRGGMEGAIVAAQELPADLRDQVLAAAREAYTAGLNVVGVVCATLIAVTAVLAVTLLRKVGGTPPPQDDPVEPLRV</sequence>
<dbReference type="InterPro" id="IPR005025">
    <property type="entry name" value="FMN_Rdtase-like_dom"/>
</dbReference>
<dbReference type="GO" id="GO:0046677">
    <property type="term" value="P:response to antibiotic"/>
    <property type="evidence" value="ECO:0007669"/>
    <property type="project" value="UniProtKB-KW"/>
</dbReference>
<gene>
    <name evidence="11" type="ORF">C1J00_18935</name>
</gene>
<dbReference type="Gene3D" id="3.40.50.360">
    <property type="match status" value="1"/>
</dbReference>
<feature type="domain" description="Major facilitator superfamily (MFS) profile" evidence="10">
    <location>
        <begin position="235"/>
        <end position="720"/>
    </location>
</feature>
<evidence type="ECO:0000256" key="9">
    <source>
        <dbReference type="SAM" id="Phobius"/>
    </source>
</evidence>
<dbReference type="GO" id="GO:0005886">
    <property type="term" value="C:plasma membrane"/>
    <property type="evidence" value="ECO:0007669"/>
    <property type="project" value="UniProtKB-SubCell"/>
</dbReference>
<feature type="transmembrane region" description="Helical" evidence="9">
    <location>
        <begin position="326"/>
        <end position="348"/>
    </location>
</feature>
<evidence type="ECO:0000256" key="8">
    <source>
        <dbReference type="SAM" id="MobiDB-lite"/>
    </source>
</evidence>
<feature type="transmembrane region" description="Helical" evidence="9">
    <location>
        <begin position="360"/>
        <end position="380"/>
    </location>
</feature>
<dbReference type="InterPro" id="IPR011701">
    <property type="entry name" value="MFS"/>
</dbReference>
<feature type="transmembrane region" description="Helical" evidence="9">
    <location>
        <begin position="525"/>
        <end position="545"/>
    </location>
</feature>
<name>A0A2N8TNS7_9ACTN</name>
<proteinExistence type="predicted"/>
<dbReference type="GO" id="GO:0022857">
    <property type="term" value="F:transmembrane transporter activity"/>
    <property type="evidence" value="ECO:0007669"/>
    <property type="project" value="InterPro"/>
</dbReference>
<dbReference type="InterPro" id="IPR029039">
    <property type="entry name" value="Flavoprotein-like_sf"/>
</dbReference>
<feature type="transmembrane region" description="Helical" evidence="9">
    <location>
        <begin position="233"/>
        <end position="258"/>
    </location>
</feature>
<dbReference type="InterPro" id="IPR036259">
    <property type="entry name" value="MFS_trans_sf"/>
</dbReference>